<dbReference type="PANTHER" id="PTHR43180:SF30">
    <property type="entry name" value="MOMILACTONE A SYNTHASE"/>
    <property type="match status" value="1"/>
</dbReference>
<dbReference type="Pfam" id="PF13561">
    <property type="entry name" value="adh_short_C2"/>
    <property type="match status" value="1"/>
</dbReference>
<gene>
    <name evidence="3" type="ORF">QJS10_CPB13g01522</name>
</gene>
<dbReference type="InterPro" id="IPR002347">
    <property type="entry name" value="SDR_fam"/>
</dbReference>
<dbReference type="GO" id="GO:0016491">
    <property type="term" value="F:oxidoreductase activity"/>
    <property type="evidence" value="ECO:0007669"/>
    <property type="project" value="UniProtKB-KW"/>
</dbReference>
<evidence type="ECO:0000313" key="4">
    <source>
        <dbReference type="Proteomes" id="UP001180020"/>
    </source>
</evidence>
<evidence type="ECO:0000256" key="1">
    <source>
        <dbReference type="ARBA" id="ARBA00006484"/>
    </source>
</evidence>
<keyword evidence="4" id="KW-1185">Reference proteome</keyword>
<dbReference type="Gene3D" id="3.40.50.720">
    <property type="entry name" value="NAD(P)-binding Rossmann-like Domain"/>
    <property type="match status" value="1"/>
</dbReference>
<name>A0AAV9DH88_ACOCL</name>
<dbReference type="InterPro" id="IPR036291">
    <property type="entry name" value="NAD(P)-bd_dom_sf"/>
</dbReference>
<dbReference type="PRINTS" id="PR00080">
    <property type="entry name" value="SDRFAMILY"/>
</dbReference>
<dbReference type="PANTHER" id="PTHR43180">
    <property type="entry name" value="3-OXOACYL-(ACYL-CARRIER-PROTEIN) REDUCTASE (AFU_ORTHOLOGUE AFUA_6G11210)"/>
    <property type="match status" value="1"/>
</dbReference>
<comment type="caution">
    <text evidence="3">The sequence shown here is derived from an EMBL/GenBank/DDBJ whole genome shotgun (WGS) entry which is preliminary data.</text>
</comment>
<dbReference type="AlphaFoldDB" id="A0AAV9DH88"/>
<dbReference type="SUPFAM" id="SSF51735">
    <property type="entry name" value="NAD(P)-binding Rossmann-fold domains"/>
    <property type="match status" value="1"/>
</dbReference>
<dbReference type="InterPro" id="IPR020904">
    <property type="entry name" value="Sc_DH/Rdtase_CS"/>
</dbReference>
<dbReference type="EMBL" id="JAUJYO010000013">
    <property type="protein sequence ID" value="KAK1300565.1"/>
    <property type="molecule type" value="Genomic_DNA"/>
</dbReference>
<reference evidence="3" key="1">
    <citation type="journal article" date="2023" name="Nat. Commun.">
        <title>Diploid and tetraploid genomes of Acorus and the evolution of monocots.</title>
        <authorList>
            <person name="Ma L."/>
            <person name="Liu K.W."/>
            <person name="Li Z."/>
            <person name="Hsiao Y.Y."/>
            <person name="Qi Y."/>
            <person name="Fu T."/>
            <person name="Tang G.D."/>
            <person name="Zhang D."/>
            <person name="Sun W.H."/>
            <person name="Liu D.K."/>
            <person name="Li Y."/>
            <person name="Chen G.Z."/>
            <person name="Liu X.D."/>
            <person name="Liao X.Y."/>
            <person name="Jiang Y.T."/>
            <person name="Yu X."/>
            <person name="Hao Y."/>
            <person name="Huang J."/>
            <person name="Zhao X.W."/>
            <person name="Ke S."/>
            <person name="Chen Y.Y."/>
            <person name="Wu W.L."/>
            <person name="Hsu J.L."/>
            <person name="Lin Y.F."/>
            <person name="Huang M.D."/>
            <person name="Li C.Y."/>
            <person name="Huang L."/>
            <person name="Wang Z.W."/>
            <person name="Zhao X."/>
            <person name="Zhong W.Y."/>
            <person name="Peng D.H."/>
            <person name="Ahmad S."/>
            <person name="Lan S."/>
            <person name="Zhang J.S."/>
            <person name="Tsai W.C."/>
            <person name="Van de Peer Y."/>
            <person name="Liu Z.J."/>
        </authorList>
    </citation>
    <scope>NUCLEOTIDE SEQUENCE</scope>
    <source>
        <strain evidence="3">CP</strain>
    </source>
</reference>
<organism evidence="3 4">
    <name type="scientific">Acorus calamus</name>
    <name type="common">Sweet flag</name>
    <dbReference type="NCBI Taxonomy" id="4465"/>
    <lineage>
        <taxon>Eukaryota</taxon>
        <taxon>Viridiplantae</taxon>
        <taxon>Streptophyta</taxon>
        <taxon>Embryophyta</taxon>
        <taxon>Tracheophyta</taxon>
        <taxon>Spermatophyta</taxon>
        <taxon>Magnoliopsida</taxon>
        <taxon>Liliopsida</taxon>
        <taxon>Acoraceae</taxon>
        <taxon>Acorus</taxon>
    </lineage>
</organism>
<keyword evidence="2" id="KW-0560">Oxidoreductase</keyword>
<sequence length="280" mass="29098">MGSFSALPAAAKRLQGKVALITGGASGIGKATARLFRAHGAKVVIADIQDGPGRSVSADLGGPSDCLYVRCDVTEESDVRDAVDAAVSTFGKLDVIHNNAGVIDPLTPLAETGKSHFERVLAVNLTGSFLGTKHAARVMVPNRRGSIVMTASASSVIGSVNMSVTHAYTISKHGLLGLMRNAAAELGQFGVRVNCVSPYGLATPLTKKAWSFAGDAEVEEAYGRYAALKGATLRAEDVAYAVLYLASEEAKYVSGHNLAVDGGFTSSVCVPSNYSFSDKK</sequence>
<protein>
    <submittedName>
        <fullName evidence="3">Momilactone A synthase</fullName>
    </submittedName>
</protein>
<proteinExistence type="inferred from homology"/>
<dbReference type="FunFam" id="3.40.50.720:FF:000084">
    <property type="entry name" value="Short-chain dehydrogenase reductase"/>
    <property type="match status" value="1"/>
</dbReference>
<evidence type="ECO:0000256" key="2">
    <source>
        <dbReference type="ARBA" id="ARBA00023002"/>
    </source>
</evidence>
<reference evidence="3" key="2">
    <citation type="submission" date="2023-06" db="EMBL/GenBank/DDBJ databases">
        <authorList>
            <person name="Ma L."/>
            <person name="Liu K.-W."/>
            <person name="Li Z."/>
            <person name="Hsiao Y.-Y."/>
            <person name="Qi Y."/>
            <person name="Fu T."/>
            <person name="Tang G."/>
            <person name="Zhang D."/>
            <person name="Sun W.-H."/>
            <person name="Liu D.-K."/>
            <person name="Li Y."/>
            <person name="Chen G.-Z."/>
            <person name="Liu X.-D."/>
            <person name="Liao X.-Y."/>
            <person name="Jiang Y.-T."/>
            <person name="Yu X."/>
            <person name="Hao Y."/>
            <person name="Huang J."/>
            <person name="Zhao X.-W."/>
            <person name="Ke S."/>
            <person name="Chen Y.-Y."/>
            <person name="Wu W.-L."/>
            <person name="Hsu J.-L."/>
            <person name="Lin Y.-F."/>
            <person name="Huang M.-D."/>
            <person name="Li C.-Y."/>
            <person name="Huang L."/>
            <person name="Wang Z.-W."/>
            <person name="Zhao X."/>
            <person name="Zhong W.-Y."/>
            <person name="Peng D.-H."/>
            <person name="Ahmad S."/>
            <person name="Lan S."/>
            <person name="Zhang J.-S."/>
            <person name="Tsai W.-C."/>
            <person name="Van De Peer Y."/>
            <person name="Liu Z.-J."/>
        </authorList>
    </citation>
    <scope>NUCLEOTIDE SEQUENCE</scope>
    <source>
        <strain evidence="3">CP</strain>
        <tissue evidence="3">Leaves</tissue>
    </source>
</reference>
<dbReference type="PROSITE" id="PS00061">
    <property type="entry name" value="ADH_SHORT"/>
    <property type="match status" value="1"/>
</dbReference>
<accession>A0AAV9DH88</accession>
<comment type="similarity">
    <text evidence="1">Belongs to the short-chain dehydrogenases/reductases (SDR) family.</text>
</comment>
<dbReference type="Proteomes" id="UP001180020">
    <property type="component" value="Unassembled WGS sequence"/>
</dbReference>
<dbReference type="PRINTS" id="PR00081">
    <property type="entry name" value="GDHRDH"/>
</dbReference>
<evidence type="ECO:0000313" key="3">
    <source>
        <dbReference type="EMBL" id="KAK1300565.1"/>
    </source>
</evidence>